<keyword evidence="9" id="KW-0464">Manganese</keyword>
<dbReference type="InterPro" id="IPR003821">
    <property type="entry name" value="DXP_reductoisomerase"/>
</dbReference>
<dbReference type="SUPFAM" id="SSF55347">
    <property type="entry name" value="Glyceraldehyde-3-phosphate dehydrogenase-like, C-terminal domain"/>
    <property type="match status" value="1"/>
</dbReference>
<evidence type="ECO:0000256" key="8">
    <source>
        <dbReference type="ARBA" id="ARBA00023002"/>
    </source>
</evidence>
<dbReference type="Pfam" id="PF08436">
    <property type="entry name" value="DXP_redisom_C"/>
    <property type="match status" value="1"/>
</dbReference>
<dbReference type="InterPro" id="IPR026877">
    <property type="entry name" value="DXPR_C"/>
</dbReference>
<keyword evidence="10" id="KW-0414">Isoprene biosynthesis</keyword>
<dbReference type="GO" id="GO:0030604">
    <property type="term" value="F:1-deoxy-D-xylulose-5-phosphate reductoisomerase activity"/>
    <property type="evidence" value="ECO:0007669"/>
    <property type="project" value="UniProtKB-EC"/>
</dbReference>
<evidence type="ECO:0000259" key="13">
    <source>
        <dbReference type="Pfam" id="PF08436"/>
    </source>
</evidence>
<comment type="similarity">
    <text evidence="4">Belongs to the DXR family.</text>
</comment>
<sequence>MRPIVLLGATGSIGSQTRDVVARNGWDIVGLAARSASEELLGAAAEFPDASVAVAEPTDEGRRRLQSALGARVDFGPDAVDALAAHSGAIVVNGIVGAAGLRASVTALESGNRLALANKETLVAGGPVVVAAAERGGGEIVPIDSEHSALWQCLVGERRGDVRRLILTASGGPFRSRTPAELEEVTVAEALNHPTWSMGPRITVDSATLLNKALEVIEAHYLFDVSYDAIDVVVHPESIVHSMVEYTDGAIIAELGAPDMRLPIQYALTYPDRMSVPPNRFDFTAQNLTFYEPDMETFRCLALGYAAGRAGGSAPAVLNAADEVAVAAFLEQRIGFLQIADVIEATLDTVEHGPVENIADVVAYDAEARRVAAQWIAGTE</sequence>
<dbReference type="Gene3D" id="3.40.50.720">
    <property type="entry name" value="NAD(P)-binding Rossmann-like Domain"/>
    <property type="match status" value="1"/>
</dbReference>
<name>A0A3B0RZB2_9ZZZZ</name>
<dbReference type="GO" id="GO:0070402">
    <property type="term" value="F:NADPH binding"/>
    <property type="evidence" value="ECO:0007669"/>
    <property type="project" value="InterPro"/>
</dbReference>
<evidence type="ECO:0000256" key="9">
    <source>
        <dbReference type="ARBA" id="ARBA00023211"/>
    </source>
</evidence>
<proteinExistence type="inferred from homology"/>
<dbReference type="PIRSF" id="PIRSF006205">
    <property type="entry name" value="Dxp_reductismrs"/>
    <property type="match status" value="1"/>
</dbReference>
<gene>
    <name evidence="15" type="ORF">MNBD_ACTINO02-1534</name>
</gene>
<comment type="cofactor">
    <cofactor evidence="1">
        <name>Mn(2+)</name>
        <dbReference type="ChEBI" id="CHEBI:29035"/>
    </cofactor>
</comment>
<evidence type="ECO:0000259" key="12">
    <source>
        <dbReference type="Pfam" id="PF02670"/>
    </source>
</evidence>
<evidence type="ECO:0000256" key="7">
    <source>
        <dbReference type="ARBA" id="ARBA00022857"/>
    </source>
</evidence>
<dbReference type="PANTHER" id="PTHR30525:SF0">
    <property type="entry name" value="1-DEOXY-D-XYLULOSE 5-PHOSPHATE REDUCTOISOMERASE, CHLOROPLASTIC"/>
    <property type="match status" value="1"/>
</dbReference>
<dbReference type="GO" id="GO:0016853">
    <property type="term" value="F:isomerase activity"/>
    <property type="evidence" value="ECO:0007669"/>
    <property type="project" value="UniProtKB-KW"/>
</dbReference>
<evidence type="ECO:0000256" key="10">
    <source>
        <dbReference type="ARBA" id="ARBA00023229"/>
    </source>
</evidence>
<evidence type="ECO:0000256" key="5">
    <source>
        <dbReference type="ARBA" id="ARBA00012366"/>
    </source>
</evidence>
<dbReference type="Gene3D" id="1.10.1740.10">
    <property type="match status" value="1"/>
</dbReference>
<organism evidence="15">
    <name type="scientific">hydrothermal vent metagenome</name>
    <dbReference type="NCBI Taxonomy" id="652676"/>
    <lineage>
        <taxon>unclassified sequences</taxon>
        <taxon>metagenomes</taxon>
        <taxon>ecological metagenomes</taxon>
    </lineage>
</organism>
<evidence type="ECO:0000256" key="11">
    <source>
        <dbReference type="ARBA" id="ARBA00048543"/>
    </source>
</evidence>
<dbReference type="Pfam" id="PF02670">
    <property type="entry name" value="DXP_reductoisom"/>
    <property type="match status" value="1"/>
</dbReference>
<dbReference type="GO" id="GO:0030145">
    <property type="term" value="F:manganese ion binding"/>
    <property type="evidence" value="ECO:0007669"/>
    <property type="project" value="TreeGrafter"/>
</dbReference>
<keyword evidence="15" id="KW-0413">Isomerase</keyword>
<feature type="domain" description="1-deoxy-D-xylulose 5-phosphate reductoisomerase C-terminal" evidence="13">
    <location>
        <begin position="140"/>
        <end position="223"/>
    </location>
</feature>
<evidence type="ECO:0000256" key="1">
    <source>
        <dbReference type="ARBA" id="ARBA00001936"/>
    </source>
</evidence>
<dbReference type="AlphaFoldDB" id="A0A3B0RZB2"/>
<dbReference type="EC" id="1.1.1.267" evidence="5"/>
<evidence type="ECO:0000256" key="2">
    <source>
        <dbReference type="ARBA" id="ARBA00001946"/>
    </source>
</evidence>
<comment type="catalytic activity">
    <reaction evidence="11">
        <text>2-C-methyl-D-erythritol 4-phosphate + NADP(+) = 1-deoxy-D-xylulose 5-phosphate + NADPH + H(+)</text>
        <dbReference type="Rhea" id="RHEA:13717"/>
        <dbReference type="ChEBI" id="CHEBI:15378"/>
        <dbReference type="ChEBI" id="CHEBI:57783"/>
        <dbReference type="ChEBI" id="CHEBI:57792"/>
        <dbReference type="ChEBI" id="CHEBI:58262"/>
        <dbReference type="ChEBI" id="CHEBI:58349"/>
        <dbReference type="EC" id="1.1.1.267"/>
    </reaction>
    <physiologicalReaction direction="right-to-left" evidence="11">
        <dbReference type="Rhea" id="RHEA:13719"/>
    </physiologicalReaction>
</comment>
<feature type="domain" description="DXP reductoisomerase C-terminal" evidence="14">
    <location>
        <begin position="255"/>
        <end position="370"/>
    </location>
</feature>
<dbReference type="InterPro" id="IPR013512">
    <property type="entry name" value="DXP_reductoisomerase_N"/>
</dbReference>
<evidence type="ECO:0000259" key="14">
    <source>
        <dbReference type="Pfam" id="PF13288"/>
    </source>
</evidence>
<dbReference type="InterPro" id="IPR036169">
    <property type="entry name" value="DXPR_C_sf"/>
</dbReference>
<feature type="domain" description="1-deoxy-D-xylulose 5-phosphate reductoisomerase N-terminal" evidence="12">
    <location>
        <begin position="4"/>
        <end position="126"/>
    </location>
</feature>
<evidence type="ECO:0000313" key="15">
    <source>
        <dbReference type="EMBL" id="VAV93598.1"/>
    </source>
</evidence>
<dbReference type="InterPro" id="IPR036291">
    <property type="entry name" value="NAD(P)-bd_dom_sf"/>
</dbReference>
<evidence type="ECO:0000256" key="4">
    <source>
        <dbReference type="ARBA" id="ARBA00006825"/>
    </source>
</evidence>
<dbReference type="GO" id="GO:0051484">
    <property type="term" value="P:isopentenyl diphosphate biosynthetic process, methylerythritol 4-phosphate pathway involved in terpenoid biosynthetic process"/>
    <property type="evidence" value="ECO:0007669"/>
    <property type="project" value="TreeGrafter"/>
</dbReference>
<keyword evidence="8 15" id="KW-0560">Oxidoreductase</keyword>
<evidence type="ECO:0000256" key="3">
    <source>
        <dbReference type="ARBA" id="ARBA00005094"/>
    </source>
</evidence>
<dbReference type="UniPathway" id="UPA00056">
    <property type="reaction ID" value="UER00092"/>
</dbReference>
<dbReference type="HAMAP" id="MF_00183">
    <property type="entry name" value="DXP_reductoisom"/>
    <property type="match status" value="1"/>
</dbReference>
<keyword evidence="7" id="KW-0521">NADP</keyword>
<protein>
    <recommendedName>
        <fullName evidence="5">1-deoxy-D-xylulose-5-phosphate reductoisomerase</fullName>
        <ecNumber evidence="5">1.1.1.267</ecNumber>
    </recommendedName>
</protein>
<comment type="cofactor">
    <cofactor evidence="2">
        <name>Mg(2+)</name>
        <dbReference type="ChEBI" id="CHEBI:18420"/>
    </cofactor>
</comment>
<evidence type="ECO:0000256" key="6">
    <source>
        <dbReference type="ARBA" id="ARBA00022723"/>
    </source>
</evidence>
<dbReference type="InterPro" id="IPR013644">
    <property type="entry name" value="DXP_reductoisomerase_C"/>
</dbReference>
<dbReference type="PANTHER" id="PTHR30525">
    <property type="entry name" value="1-DEOXY-D-XYLULOSE 5-PHOSPHATE REDUCTOISOMERASE"/>
    <property type="match status" value="1"/>
</dbReference>
<comment type="pathway">
    <text evidence="3">Isoprenoid biosynthesis; isopentenyl diphosphate biosynthesis via DXP pathway; isopentenyl diphosphate from 1-deoxy-D-xylulose 5-phosphate: step 1/6.</text>
</comment>
<dbReference type="SUPFAM" id="SSF69055">
    <property type="entry name" value="1-deoxy-D-xylulose-5-phosphate reductoisomerase, C-terminal domain"/>
    <property type="match status" value="1"/>
</dbReference>
<accession>A0A3B0RZB2</accession>
<keyword evidence="6" id="KW-0479">Metal-binding</keyword>
<dbReference type="EMBL" id="UOEK01000046">
    <property type="protein sequence ID" value="VAV93598.1"/>
    <property type="molecule type" value="Genomic_DNA"/>
</dbReference>
<dbReference type="Pfam" id="PF13288">
    <property type="entry name" value="DXPR_C"/>
    <property type="match status" value="1"/>
</dbReference>
<dbReference type="NCBIfam" id="TIGR00243">
    <property type="entry name" value="Dxr"/>
    <property type="match status" value="1"/>
</dbReference>
<dbReference type="SUPFAM" id="SSF51735">
    <property type="entry name" value="NAD(P)-binding Rossmann-fold domains"/>
    <property type="match status" value="1"/>
</dbReference>
<reference evidence="15" key="1">
    <citation type="submission" date="2018-06" db="EMBL/GenBank/DDBJ databases">
        <authorList>
            <person name="Zhirakovskaya E."/>
        </authorList>
    </citation>
    <scope>NUCLEOTIDE SEQUENCE</scope>
</reference>